<sequence>MRDNTAKPSTFDVYEQELEWVPVSELYGFGNAVSASIGNLGKYLGRPGDDRGPWFYLIKHPPHTLVPRHAHSSAVCHLLLEGSWLVGEDEPRLCLPGFFHFEDAGAYWGPMRSGSEGSRFIAVYSGRPDFIVAEGSEAAEPYSGRE</sequence>
<comment type="caution">
    <text evidence="1">The sequence shown here is derived from an EMBL/GenBank/DDBJ whole genome shotgun (WGS) entry which is preliminary data.</text>
</comment>
<dbReference type="InterPro" id="IPR014710">
    <property type="entry name" value="RmlC-like_jellyroll"/>
</dbReference>
<accession>A0ABT2MA14</accession>
<dbReference type="SUPFAM" id="SSF51182">
    <property type="entry name" value="RmlC-like cupins"/>
    <property type="match status" value="1"/>
</dbReference>
<dbReference type="Proteomes" id="UP001206639">
    <property type="component" value="Unassembled WGS sequence"/>
</dbReference>
<dbReference type="InterPro" id="IPR011051">
    <property type="entry name" value="RmlC_Cupin_sf"/>
</dbReference>
<dbReference type="RefSeq" id="WP_260991853.1">
    <property type="nucleotide sequence ID" value="NZ_JAODWD010000001.1"/>
</dbReference>
<gene>
    <name evidence="1" type="ORF">N4S67_05350</name>
</gene>
<reference evidence="2" key="1">
    <citation type="submission" date="2023-07" db="EMBL/GenBank/DDBJ databases">
        <authorList>
            <person name="Deng Y."/>
            <person name="Zhang Y.-Q."/>
        </authorList>
    </citation>
    <scope>NUCLEOTIDE SEQUENCE [LARGE SCALE GENOMIC DNA]</scope>
    <source>
        <strain evidence="2">CPCC 205710</strain>
    </source>
</reference>
<evidence type="ECO:0008006" key="3">
    <source>
        <dbReference type="Google" id="ProtNLM"/>
    </source>
</evidence>
<dbReference type="Gene3D" id="2.60.120.10">
    <property type="entry name" value="Jelly Rolls"/>
    <property type="match status" value="1"/>
</dbReference>
<evidence type="ECO:0000313" key="1">
    <source>
        <dbReference type="EMBL" id="MCT7657841.1"/>
    </source>
</evidence>
<dbReference type="EMBL" id="JAODWD010000001">
    <property type="protein sequence ID" value="MCT7657841.1"/>
    <property type="molecule type" value="Genomic_DNA"/>
</dbReference>
<name>A0ABT2MA14_9MYCO</name>
<proteinExistence type="predicted"/>
<protein>
    <recommendedName>
        <fullName evidence="3">Cupin</fullName>
    </recommendedName>
</protein>
<keyword evidence="2" id="KW-1185">Reference proteome</keyword>
<evidence type="ECO:0000313" key="2">
    <source>
        <dbReference type="Proteomes" id="UP001206639"/>
    </source>
</evidence>
<organism evidence="1 2">
    <name type="scientific">Mycobacterium deserti</name>
    <dbReference type="NCBI Taxonomy" id="2978347"/>
    <lineage>
        <taxon>Bacteria</taxon>
        <taxon>Bacillati</taxon>
        <taxon>Actinomycetota</taxon>
        <taxon>Actinomycetes</taxon>
        <taxon>Mycobacteriales</taxon>
        <taxon>Mycobacteriaceae</taxon>
        <taxon>Mycobacterium</taxon>
    </lineage>
</organism>